<dbReference type="GO" id="GO:0004222">
    <property type="term" value="F:metalloendopeptidase activity"/>
    <property type="evidence" value="ECO:0007669"/>
    <property type="project" value="TreeGrafter"/>
</dbReference>
<gene>
    <name evidence="2" type="ORF">GS03_02503</name>
</gene>
<dbReference type="KEGG" id="fsn:GS03_02503"/>
<dbReference type="OrthoDB" id="9810477at2"/>
<dbReference type="Pfam" id="PF01551">
    <property type="entry name" value="Peptidase_M23"/>
    <property type="match status" value="1"/>
</dbReference>
<dbReference type="InterPro" id="IPR016047">
    <property type="entry name" value="M23ase_b-sheet_dom"/>
</dbReference>
<dbReference type="RefSeq" id="WP_136152864.1">
    <property type="nucleotide sequence ID" value="NZ_CP038810.1"/>
</dbReference>
<accession>A0A4P7PVF7</accession>
<dbReference type="InterPro" id="IPR011055">
    <property type="entry name" value="Dup_hybrid_motif"/>
</dbReference>
<dbReference type="PANTHER" id="PTHR21666">
    <property type="entry name" value="PEPTIDASE-RELATED"/>
    <property type="match status" value="1"/>
</dbReference>
<dbReference type="SUPFAM" id="SSF51261">
    <property type="entry name" value="Duplicated hybrid motif"/>
    <property type="match status" value="1"/>
</dbReference>
<organism evidence="2 3">
    <name type="scientific">Flavobacterium sangjuense</name>
    <dbReference type="NCBI Taxonomy" id="2518177"/>
    <lineage>
        <taxon>Bacteria</taxon>
        <taxon>Pseudomonadati</taxon>
        <taxon>Bacteroidota</taxon>
        <taxon>Flavobacteriia</taxon>
        <taxon>Flavobacteriales</taxon>
        <taxon>Flavobacteriaceae</taxon>
        <taxon>Flavobacterium</taxon>
    </lineage>
</organism>
<dbReference type="AlphaFoldDB" id="A0A4P7PVF7"/>
<dbReference type="PANTHER" id="PTHR21666:SF268">
    <property type="entry name" value="PEPTIDASE M23 DOMAIN-CONTAINING PROTEIN"/>
    <property type="match status" value="1"/>
</dbReference>
<proteinExistence type="predicted"/>
<evidence type="ECO:0000313" key="3">
    <source>
        <dbReference type="Proteomes" id="UP000296862"/>
    </source>
</evidence>
<dbReference type="Proteomes" id="UP000296862">
    <property type="component" value="Chromosome"/>
</dbReference>
<dbReference type="EMBL" id="CP038810">
    <property type="protein sequence ID" value="QBZ98991.1"/>
    <property type="molecule type" value="Genomic_DNA"/>
</dbReference>
<dbReference type="Gene3D" id="2.70.70.10">
    <property type="entry name" value="Glucose Permease (Domain IIA)"/>
    <property type="match status" value="1"/>
</dbReference>
<sequence length="179" mass="20211">MTKKKISRTKKVLLLILTITVIGLIIPEDFKIPVVGATKDSYNKESFWYYPWGKSGTHKGVDIFAKTGTPIISSTKGLVLYCGQISMGGNVIAVLGPKWRIHYYAHLDEIKTHAFSFVGHKDIIGTVGTSGNAKGKTPHLHYTISTLIPYLWRIDSDHQGWKKMWHLNPIEKLNRKTSY</sequence>
<dbReference type="InterPro" id="IPR050570">
    <property type="entry name" value="Cell_wall_metabolism_enzyme"/>
</dbReference>
<name>A0A4P7PVF7_9FLAO</name>
<evidence type="ECO:0000313" key="2">
    <source>
        <dbReference type="EMBL" id="QBZ98991.1"/>
    </source>
</evidence>
<keyword evidence="3" id="KW-1185">Reference proteome</keyword>
<feature type="domain" description="M23ase beta-sheet core" evidence="1">
    <location>
        <begin position="57"/>
        <end position="145"/>
    </location>
</feature>
<protein>
    <recommendedName>
        <fullName evidence="1">M23ase beta-sheet core domain-containing protein</fullName>
    </recommendedName>
</protein>
<dbReference type="CDD" id="cd12797">
    <property type="entry name" value="M23_peptidase"/>
    <property type="match status" value="1"/>
</dbReference>
<reference evidence="2 3" key="1">
    <citation type="submission" date="2019-04" db="EMBL/GenBank/DDBJ databases">
        <title>Flavobacterium sp. GS03.</title>
        <authorList>
            <person name="Kim H."/>
        </authorList>
    </citation>
    <scope>NUCLEOTIDE SEQUENCE [LARGE SCALE GENOMIC DNA]</scope>
    <source>
        <strain evidence="2 3">GS03</strain>
    </source>
</reference>
<evidence type="ECO:0000259" key="1">
    <source>
        <dbReference type="Pfam" id="PF01551"/>
    </source>
</evidence>